<keyword evidence="1" id="KW-0472">Membrane</keyword>
<evidence type="ECO:0000256" key="1">
    <source>
        <dbReference type="SAM" id="Phobius"/>
    </source>
</evidence>
<sequence>MTLKHQGPKKRFMFRITLHAFTVIVLTLLTQIGGLAWIVALFFRWRLLAFTLIYVTLSALTVWIAPQFGRVAVSCLDDGPLQVQGWMYCALNRTYVTPEMAQVLQDTANEMNNRFPGTTTLLLDGNFPFVTGFPLLPHRSHDDGKKADLAFYYRDGKGGYLPGQTRSPIGYFAFEDGPTQCEPTWPSLRWDLNGLQPLWRSYALDVERTRLAVQTLARDPRVDKIFVEPHLVDHLQLSHPKIRFQGCRAARHDDHIHFQL</sequence>
<evidence type="ECO:0000313" key="2">
    <source>
        <dbReference type="EMBL" id="SPJ29583.1"/>
    </source>
</evidence>
<protein>
    <submittedName>
        <fullName evidence="2">Uncharacterized protein</fullName>
    </submittedName>
</protein>
<reference evidence="3" key="1">
    <citation type="submission" date="2018-03" db="EMBL/GenBank/DDBJ databases">
        <authorList>
            <person name="Rodrigo-Torres L."/>
            <person name="Arahal R. D."/>
            <person name="Lucena T."/>
        </authorList>
    </citation>
    <scope>NUCLEOTIDE SEQUENCE [LARGE SCALE GENOMIC DNA]</scope>
    <source>
        <strain evidence="3">CECT 7615</strain>
    </source>
</reference>
<dbReference type="Proteomes" id="UP000244898">
    <property type="component" value="Unassembled WGS sequence"/>
</dbReference>
<proteinExistence type="predicted"/>
<feature type="transmembrane region" description="Helical" evidence="1">
    <location>
        <begin position="12"/>
        <end position="39"/>
    </location>
</feature>
<dbReference type="EMBL" id="ONZG01000007">
    <property type="protein sequence ID" value="SPJ29583.1"/>
    <property type="molecule type" value="Genomic_DNA"/>
</dbReference>
<keyword evidence="1" id="KW-1133">Transmembrane helix</keyword>
<name>A0A2R8CB20_9RHOB</name>
<dbReference type="AlphaFoldDB" id="A0A2R8CB20"/>
<keyword evidence="3" id="KW-1185">Reference proteome</keyword>
<organism evidence="2 3">
    <name type="scientific">Falsiruegeria mediterranea M17</name>
    <dbReference type="NCBI Taxonomy" id="1200281"/>
    <lineage>
        <taxon>Bacteria</taxon>
        <taxon>Pseudomonadati</taxon>
        <taxon>Pseudomonadota</taxon>
        <taxon>Alphaproteobacteria</taxon>
        <taxon>Rhodobacterales</taxon>
        <taxon>Roseobacteraceae</taxon>
        <taxon>Falsiruegeria</taxon>
    </lineage>
</organism>
<accession>A0A2R8CB20</accession>
<feature type="transmembrane region" description="Helical" evidence="1">
    <location>
        <begin position="45"/>
        <end position="65"/>
    </location>
</feature>
<keyword evidence="1" id="KW-0812">Transmembrane</keyword>
<dbReference type="InterPro" id="IPR009045">
    <property type="entry name" value="Zn_M74/Hedgehog-like"/>
</dbReference>
<gene>
    <name evidence="2" type="ORF">TRM7615_03103</name>
</gene>
<dbReference type="SUPFAM" id="SSF55166">
    <property type="entry name" value="Hedgehog/DD-peptidase"/>
    <property type="match status" value="1"/>
</dbReference>
<dbReference type="Gene3D" id="3.30.1380.10">
    <property type="match status" value="1"/>
</dbReference>
<evidence type="ECO:0000313" key="3">
    <source>
        <dbReference type="Proteomes" id="UP000244898"/>
    </source>
</evidence>